<evidence type="ECO:0000256" key="3">
    <source>
        <dbReference type="ARBA" id="ARBA00023163"/>
    </source>
</evidence>
<dbReference type="GO" id="GO:0006352">
    <property type="term" value="P:DNA-templated transcription initiation"/>
    <property type="evidence" value="ECO:0007669"/>
    <property type="project" value="InterPro"/>
</dbReference>
<dbReference type="PANTHER" id="PTHR43133:SF51">
    <property type="entry name" value="RNA POLYMERASE SIGMA FACTOR"/>
    <property type="match status" value="1"/>
</dbReference>
<feature type="domain" description="RNA polymerase sigma-70 region 2" evidence="4">
    <location>
        <begin position="90"/>
        <end position="156"/>
    </location>
</feature>
<gene>
    <name evidence="5" type="ORF">FYK55_06565</name>
</gene>
<organism evidence="5 6">
    <name type="scientific">Roseiconus nitratireducens</name>
    <dbReference type="NCBI Taxonomy" id="2605748"/>
    <lineage>
        <taxon>Bacteria</taxon>
        <taxon>Pseudomonadati</taxon>
        <taxon>Planctomycetota</taxon>
        <taxon>Planctomycetia</taxon>
        <taxon>Pirellulales</taxon>
        <taxon>Pirellulaceae</taxon>
        <taxon>Roseiconus</taxon>
    </lineage>
</organism>
<name>A0A5M6DCR1_9BACT</name>
<dbReference type="SUPFAM" id="SSF88946">
    <property type="entry name" value="Sigma2 domain of RNA polymerase sigma factors"/>
    <property type="match status" value="1"/>
</dbReference>
<dbReference type="InterPro" id="IPR007627">
    <property type="entry name" value="RNA_pol_sigma70_r2"/>
</dbReference>
<dbReference type="Pfam" id="PF04542">
    <property type="entry name" value="Sigma70_r2"/>
    <property type="match status" value="1"/>
</dbReference>
<dbReference type="Proteomes" id="UP000324479">
    <property type="component" value="Unassembled WGS sequence"/>
</dbReference>
<keyword evidence="6" id="KW-1185">Reference proteome</keyword>
<evidence type="ECO:0000313" key="6">
    <source>
        <dbReference type="Proteomes" id="UP000324479"/>
    </source>
</evidence>
<evidence type="ECO:0000259" key="4">
    <source>
        <dbReference type="Pfam" id="PF04542"/>
    </source>
</evidence>
<accession>A0A5M6DCR1</accession>
<comment type="caution">
    <text evidence="5">The sequence shown here is derived from an EMBL/GenBank/DDBJ whole genome shotgun (WGS) entry which is preliminary data.</text>
</comment>
<protein>
    <submittedName>
        <fullName evidence="5">Sigma-70 family RNA polymerase sigma factor</fullName>
    </submittedName>
</protein>
<dbReference type="Gene3D" id="1.10.1740.10">
    <property type="match status" value="1"/>
</dbReference>
<reference evidence="5 6" key="1">
    <citation type="submission" date="2019-08" db="EMBL/GenBank/DDBJ databases">
        <authorList>
            <person name="Dhanesh K."/>
            <person name="Kumar G."/>
            <person name="Sasikala C."/>
            <person name="Venkata Ramana C."/>
        </authorList>
    </citation>
    <scope>NUCLEOTIDE SEQUENCE [LARGE SCALE GENOMIC DNA]</scope>
    <source>
        <strain evidence="5 6">JC645</strain>
    </source>
</reference>
<dbReference type="InterPro" id="IPR013325">
    <property type="entry name" value="RNA_pol_sigma_r2"/>
</dbReference>
<proteinExistence type="predicted"/>
<dbReference type="AlphaFoldDB" id="A0A5M6DCR1"/>
<evidence type="ECO:0000313" key="5">
    <source>
        <dbReference type="EMBL" id="KAA5545314.1"/>
    </source>
</evidence>
<evidence type="ECO:0000256" key="2">
    <source>
        <dbReference type="ARBA" id="ARBA00023082"/>
    </source>
</evidence>
<dbReference type="EMBL" id="VWOX01000003">
    <property type="protein sequence ID" value="KAA5545314.1"/>
    <property type="molecule type" value="Genomic_DNA"/>
</dbReference>
<dbReference type="GO" id="GO:0016987">
    <property type="term" value="F:sigma factor activity"/>
    <property type="evidence" value="ECO:0007669"/>
    <property type="project" value="UniProtKB-KW"/>
</dbReference>
<dbReference type="InterPro" id="IPR039425">
    <property type="entry name" value="RNA_pol_sigma-70-like"/>
</dbReference>
<keyword evidence="2" id="KW-0731">Sigma factor</keyword>
<sequence>MSISWRTPRTIACWPLSESTAKATGPISRTEFGWLYSRHEKCFFSFRFDAGPMTLAGRLPTTRWSLVLQAAGDEVSDSIAKASLEELCAAYWPALYGYLRRRGRTPHDAEDLVQGFFSDLLARDSIGSADATRGRFRAFLYTALDHYVANQHRRQTAVRRGGRETVLSLQGDQRQAIERDGWFETEVVDRHGDPQSLFDRQWAKCLLRQTLDGLRDEYQRRGQAEWFDRLAPLLTGAEPDTQQRSALAEELGLSRTALKVAIHRLRVRYRQRLLDAVAQTVEDPCQSGEERQWLFRALDVGRPS</sequence>
<keyword evidence="1" id="KW-0805">Transcription regulation</keyword>
<evidence type="ECO:0000256" key="1">
    <source>
        <dbReference type="ARBA" id="ARBA00023015"/>
    </source>
</evidence>
<keyword evidence="3" id="KW-0804">Transcription</keyword>
<dbReference type="PANTHER" id="PTHR43133">
    <property type="entry name" value="RNA POLYMERASE ECF-TYPE SIGMA FACTO"/>
    <property type="match status" value="1"/>
</dbReference>